<evidence type="ECO:0000313" key="12">
    <source>
        <dbReference type="Proteomes" id="UP000827284"/>
    </source>
</evidence>
<keyword evidence="1 9" id="KW-0820">tRNA-binding</keyword>
<name>A0A9P3HD77_9FUNG</name>
<evidence type="ECO:0000256" key="7">
    <source>
        <dbReference type="ARBA" id="ARBA00039099"/>
    </source>
</evidence>
<comment type="catalytic activity">
    <reaction evidence="8 9">
        <text>guanosine(26) in tRNA + 2 S-adenosyl-L-methionine = N(2)-dimethylguanosine(26) in tRNA + 2 S-adenosyl-L-homocysteine + 2 H(+)</text>
        <dbReference type="Rhea" id="RHEA:43140"/>
        <dbReference type="Rhea" id="RHEA-COMP:10359"/>
        <dbReference type="Rhea" id="RHEA-COMP:10360"/>
        <dbReference type="ChEBI" id="CHEBI:15378"/>
        <dbReference type="ChEBI" id="CHEBI:57856"/>
        <dbReference type="ChEBI" id="CHEBI:59789"/>
        <dbReference type="ChEBI" id="CHEBI:74269"/>
        <dbReference type="ChEBI" id="CHEBI:74513"/>
        <dbReference type="EC" id="2.1.1.216"/>
    </reaction>
</comment>
<evidence type="ECO:0000256" key="4">
    <source>
        <dbReference type="ARBA" id="ARBA00022691"/>
    </source>
</evidence>
<keyword evidence="4 9" id="KW-0949">S-adenosyl-L-methionine</keyword>
<dbReference type="PANTHER" id="PTHR10631:SF3">
    <property type="entry name" value="TRNA (GUANINE(26)-N(2))-DIMETHYLTRANSFERASE"/>
    <property type="match status" value="1"/>
</dbReference>
<dbReference type="GO" id="GO:0005634">
    <property type="term" value="C:nucleus"/>
    <property type="evidence" value="ECO:0007669"/>
    <property type="project" value="TreeGrafter"/>
</dbReference>
<reference evidence="11" key="2">
    <citation type="journal article" date="2022" name="Microbiol. Resour. Announc.">
        <title>Whole-Genome Sequence of Entomortierella parvispora E1425, a Mucoromycotan Fungus Associated with Burkholderiaceae-Related Endosymbiotic Bacteria.</title>
        <authorList>
            <person name="Herlambang A."/>
            <person name="Guo Y."/>
            <person name="Takashima Y."/>
            <person name="Narisawa K."/>
            <person name="Ohta H."/>
            <person name="Nishizawa T."/>
        </authorList>
    </citation>
    <scope>NUCLEOTIDE SEQUENCE</scope>
    <source>
        <strain evidence="11">E1425</strain>
    </source>
</reference>
<dbReference type="Pfam" id="PF02005">
    <property type="entry name" value="TRM"/>
    <property type="match status" value="1"/>
</dbReference>
<evidence type="ECO:0000256" key="6">
    <source>
        <dbReference type="ARBA" id="ARBA00022884"/>
    </source>
</evidence>
<feature type="compositionally biased region" description="Basic and acidic residues" evidence="10">
    <location>
        <begin position="130"/>
        <end position="143"/>
    </location>
</feature>
<keyword evidence="6 9" id="KW-0694">RNA-binding</keyword>
<evidence type="ECO:0000256" key="1">
    <source>
        <dbReference type="ARBA" id="ARBA00022555"/>
    </source>
</evidence>
<dbReference type="NCBIfam" id="TIGR00308">
    <property type="entry name" value="TRM1"/>
    <property type="match status" value="1"/>
</dbReference>
<protein>
    <recommendedName>
        <fullName evidence="7 9">tRNA (guanine(26)-N(2))-dimethyltransferase</fullName>
        <ecNumber evidence="7 9">2.1.1.216</ecNumber>
    </recommendedName>
</protein>
<accession>A0A9P3HD77</accession>
<comment type="similarity">
    <text evidence="9">Belongs to the class I-like SAM-binding methyltransferase superfamily. Trm1 family.</text>
</comment>
<evidence type="ECO:0000313" key="11">
    <source>
        <dbReference type="EMBL" id="GJJ74207.1"/>
    </source>
</evidence>
<evidence type="ECO:0000256" key="10">
    <source>
        <dbReference type="SAM" id="MobiDB-lite"/>
    </source>
</evidence>
<dbReference type="InterPro" id="IPR029063">
    <property type="entry name" value="SAM-dependent_MTases_sf"/>
</dbReference>
<feature type="region of interest" description="Disordered" evidence="10">
    <location>
        <begin position="566"/>
        <end position="615"/>
    </location>
</feature>
<organism evidence="11 12">
    <name type="scientific">Entomortierella parvispora</name>
    <dbReference type="NCBI Taxonomy" id="205924"/>
    <lineage>
        <taxon>Eukaryota</taxon>
        <taxon>Fungi</taxon>
        <taxon>Fungi incertae sedis</taxon>
        <taxon>Mucoromycota</taxon>
        <taxon>Mortierellomycotina</taxon>
        <taxon>Mortierellomycetes</taxon>
        <taxon>Mortierellales</taxon>
        <taxon>Mortierellaceae</taxon>
        <taxon>Entomortierella</taxon>
    </lineage>
</organism>
<gene>
    <name evidence="11" type="ORF">EMPS_06565</name>
</gene>
<dbReference type="PROSITE" id="PS51626">
    <property type="entry name" value="SAM_MT_TRM1"/>
    <property type="match status" value="1"/>
</dbReference>
<evidence type="ECO:0000256" key="3">
    <source>
        <dbReference type="ARBA" id="ARBA00022679"/>
    </source>
</evidence>
<dbReference type="EMBL" id="BQFW01000008">
    <property type="protein sequence ID" value="GJJ74207.1"/>
    <property type="molecule type" value="Genomic_DNA"/>
</dbReference>
<dbReference type="OrthoDB" id="6349953at2759"/>
<dbReference type="InterPro" id="IPR042296">
    <property type="entry name" value="tRNA_met_Trm1_C"/>
</dbReference>
<dbReference type="Gene3D" id="3.40.50.150">
    <property type="entry name" value="Vaccinia Virus protein VP39"/>
    <property type="match status" value="1"/>
</dbReference>
<dbReference type="GO" id="GO:0002940">
    <property type="term" value="P:tRNA N2-guanine methylation"/>
    <property type="evidence" value="ECO:0007669"/>
    <property type="project" value="TreeGrafter"/>
</dbReference>
<evidence type="ECO:0000256" key="5">
    <source>
        <dbReference type="ARBA" id="ARBA00022694"/>
    </source>
</evidence>
<dbReference type="EC" id="2.1.1.216" evidence="7 9"/>
<dbReference type="GO" id="GO:0160104">
    <property type="term" value="F:tRNA (guanine(26)-N2)-dimethyltransferase activity"/>
    <property type="evidence" value="ECO:0007669"/>
    <property type="project" value="UniProtKB-UniRule"/>
</dbReference>
<keyword evidence="2 9" id="KW-0489">Methyltransferase</keyword>
<dbReference type="SUPFAM" id="SSF53335">
    <property type="entry name" value="S-adenosyl-L-methionine-dependent methyltransferases"/>
    <property type="match status" value="1"/>
</dbReference>
<evidence type="ECO:0000256" key="9">
    <source>
        <dbReference type="PROSITE-ProRule" id="PRU00958"/>
    </source>
</evidence>
<evidence type="ECO:0000256" key="8">
    <source>
        <dbReference type="ARBA" id="ARBA00051897"/>
    </source>
</evidence>
<dbReference type="PANTHER" id="PTHR10631">
    <property type="entry name" value="N 2 ,N 2 -DIMETHYLGUANOSINE TRNA METHYLTRANSFERASE"/>
    <property type="match status" value="1"/>
</dbReference>
<reference evidence="11" key="1">
    <citation type="submission" date="2021-11" db="EMBL/GenBank/DDBJ databases">
        <authorList>
            <person name="Herlambang A."/>
            <person name="Guo Y."/>
            <person name="Takashima Y."/>
            <person name="Nishizawa T."/>
        </authorList>
    </citation>
    <scope>NUCLEOTIDE SEQUENCE</scope>
    <source>
        <strain evidence="11">E1425</strain>
    </source>
</reference>
<keyword evidence="12" id="KW-1185">Reference proteome</keyword>
<feature type="region of interest" description="Disordered" evidence="10">
    <location>
        <begin position="130"/>
        <end position="167"/>
    </location>
</feature>
<feature type="compositionally biased region" description="Basic and acidic residues" evidence="10">
    <location>
        <begin position="584"/>
        <end position="602"/>
    </location>
</feature>
<dbReference type="FunFam" id="3.30.56.70:FF:000001">
    <property type="entry name" value="tRNA (guanine(26)-N(2))-dimethyltransferase"/>
    <property type="match status" value="1"/>
</dbReference>
<proteinExistence type="inferred from homology"/>
<dbReference type="AlphaFoldDB" id="A0A9P3HD77"/>
<dbReference type="Gene3D" id="3.30.56.70">
    <property type="entry name" value="N2,N2-dimethylguanosine tRNA methyltransferase, C-terminal domain"/>
    <property type="match status" value="1"/>
</dbReference>
<sequence>MRRGLQGIASTLIGLGTRSLGYTRRTTSLVRTLATATTPRYHRHDSDYDYDYFTMSESQQQPLNQKHNVDTPAPPGFKKVTEGKATILFPDTNEVFYNPIQEFNRDISIAAIRTWDQLFQEERRAKLDAKKARKDAADAKRAQDGLPPLPKKEPYEGQEENSSPTRPITILEALSASGLRSVRYAKEIPNVKHILTNDLEADAVASIKRNADFNGISPDLLEPHKGDAIDVLYQHRDPAKRYDVIDLDPYGTASPFIDGAVQAVSEGGLLCVTCTDLAVLAGSNYTEACFSKYGGHPVKAEFTHEVALRLVLNTLSASAARYKRHIVPLVSLSIDYYLRVFVRVYTSPAEVKMLASKTMLAYVCCGCQSTWTQPLGKVTTGAKGHKKFQVNTGPPVDRHCEFCGSKFHVAGPMWGKELHSVDFINRMLEHVKDAQALYRTQPRILGMLSVCKEEIESPFYYTANGLSGTVHSTSIKLLQVMSALLHQGYKVSGSHAAEGSIKTDAPPSALWDIMRSWVKLNPVKNIAEGSTAARILAVEPATIANFEMHPDAVSESRKKKLVRYQMNPTKNWGPQARAGGNNKRKAEDSAPEGSSKEAKSEEAVSEEGDSSAAKE</sequence>
<keyword evidence="3 9" id="KW-0808">Transferase</keyword>
<evidence type="ECO:0000256" key="2">
    <source>
        <dbReference type="ARBA" id="ARBA00022603"/>
    </source>
</evidence>
<dbReference type="InterPro" id="IPR002905">
    <property type="entry name" value="Trm1"/>
</dbReference>
<keyword evidence="5 9" id="KW-0819">tRNA processing</keyword>
<comment type="caution">
    <text evidence="11">The sequence shown here is derived from an EMBL/GenBank/DDBJ whole genome shotgun (WGS) entry which is preliminary data.</text>
</comment>
<dbReference type="GO" id="GO:0000049">
    <property type="term" value="F:tRNA binding"/>
    <property type="evidence" value="ECO:0007669"/>
    <property type="project" value="UniProtKB-UniRule"/>
</dbReference>
<dbReference type="Proteomes" id="UP000827284">
    <property type="component" value="Unassembled WGS sequence"/>
</dbReference>